<proteinExistence type="predicted"/>
<feature type="compositionally biased region" description="Basic and acidic residues" evidence="2">
    <location>
        <begin position="617"/>
        <end position="629"/>
    </location>
</feature>
<dbReference type="GO" id="GO:0006357">
    <property type="term" value="P:regulation of transcription by RNA polymerase II"/>
    <property type="evidence" value="ECO:0007669"/>
    <property type="project" value="InterPro"/>
</dbReference>
<feature type="domain" description="Cyclin N-terminal" evidence="4">
    <location>
        <begin position="43"/>
        <end position="176"/>
    </location>
</feature>
<comment type="caution">
    <text evidence="5">The sequence shown here is derived from an EMBL/GenBank/DDBJ whole genome shotgun (WGS) entry which is preliminary data.</text>
</comment>
<dbReference type="AlphaFoldDB" id="A0AAN7ZMZ9"/>
<sequence length="718" mass="78045">MANLPAVKPPSLIVAESTSQWLFTPSELLLTPSIQDGMTLAQEREFRSKSINFLLQVGIMLKLPQITLSTAAIFFQRYLMRISLVPPKKRTGPRATRVEEGNGTLHHYQIAAICLFLATKVEESTRTLKDLISAFCRVAQKNPNLVVDDQSKDYWKWRDCLLLNEDVVLEVLCFDLTVESAHRSLYDVLKFYGVDRNKRVRNAAWAFVTDGGNSLLSLVYPARTLAVAGLYAACRYCAVSLQDDSQGRPWWEAQSVKLKDVRKAVEFMCANYEEGEKRVNGVPASVISGEGKNGTSENGGGSIYAALGDGTPAVVVNGAAGGEGEDWDSTRKSPAQRERRPSNASSIGEKRKRDDEKGDGTNGEADVKINRDGAEQDTKRPRVEGAEQVNGTSEVPILPSNGDGHARLDAKHEEEKLRVENGNKHAEADVKANGVPPPPPPSEAPPGSDVPPPPPPTTPPPTNGVPPPPPPPPPQDEDKDDGECRSGKCAPFHNYLISVLDLTTFNATLERYTTYTQRTPEGLPNHDFENGVEQQAHHAACSYSVLPGTTIHRIIASKLLQLPQHRSILVHASLNRGILGRLRDIRRTASSDASAAALSTFSHLPSPVVGSGPNETVTRRVGDVPKPGEDNLGSTDEDEYGVRHCMGCDPKYCRCDTIADKVIGRVNITIAACCGAMGIVTVLAYTIVNGLEYTGRGTHATRPMLSVTSPEDDEKDDE</sequence>
<evidence type="ECO:0000313" key="5">
    <source>
        <dbReference type="EMBL" id="KAK5697967.1"/>
    </source>
</evidence>
<reference evidence="5" key="1">
    <citation type="submission" date="2023-08" db="EMBL/GenBank/DDBJ databases">
        <title>Black Yeasts Isolated from many extreme environments.</title>
        <authorList>
            <person name="Coleine C."/>
            <person name="Stajich J.E."/>
            <person name="Selbmann L."/>
        </authorList>
    </citation>
    <scope>NUCLEOTIDE SEQUENCE</scope>
    <source>
        <strain evidence="5">CCFEE 5810</strain>
    </source>
</reference>
<keyword evidence="3" id="KW-0472">Membrane</keyword>
<dbReference type="InterPro" id="IPR043198">
    <property type="entry name" value="Cyclin/Ssn8"/>
</dbReference>
<evidence type="ECO:0000259" key="4">
    <source>
        <dbReference type="Pfam" id="PF00134"/>
    </source>
</evidence>
<dbReference type="EMBL" id="JAVRQU010000010">
    <property type="protein sequence ID" value="KAK5697967.1"/>
    <property type="molecule type" value="Genomic_DNA"/>
</dbReference>
<keyword evidence="3" id="KW-1133">Transmembrane helix</keyword>
<dbReference type="SUPFAM" id="SSF47954">
    <property type="entry name" value="Cyclin-like"/>
    <property type="match status" value="2"/>
</dbReference>
<feature type="compositionally biased region" description="Pro residues" evidence="2">
    <location>
        <begin position="435"/>
        <end position="474"/>
    </location>
</feature>
<dbReference type="Gene3D" id="1.10.472.10">
    <property type="entry name" value="Cyclin-like"/>
    <property type="match status" value="2"/>
</dbReference>
<feature type="compositionally biased region" description="Basic and acidic residues" evidence="2">
    <location>
        <begin position="328"/>
        <end position="341"/>
    </location>
</feature>
<dbReference type="InterPro" id="IPR036915">
    <property type="entry name" value="Cyclin-like_sf"/>
</dbReference>
<dbReference type="Proteomes" id="UP001310594">
    <property type="component" value="Unassembled WGS sequence"/>
</dbReference>
<gene>
    <name evidence="5" type="ORF">LTR97_006927</name>
</gene>
<feature type="compositionally biased region" description="Basic and acidic residues" evidence="2">
    <location>
        <begin position="348"/>
        <end position="385"/>
    </location>
</feature>
<feature type="region of interest" description="Disordered" evidence="2">
    <location>
        <begin position="315"/>
        <end position="406"/>
    </location>
</feature>
<dbReference type="PANTHER" id="PTHR10026">
    <property type="entry name" value="CYCLIN"/>
    <property type="match status" value="1"/>
</dbReference>
<dbReference type="InterPro" id="IPR006671">
    <property type="entry name" value="Cyclin_N"/>
</dbReference>
<protein>
    <recommendedName>
        <fullName evidence="1">RNA polymerase II holoenzyme cyclin-like subunit</fullName>
    </recommendedName>
</protein>
<evidence type="ECO:0000256" key="1">
    <source>
        <dbReference type="ARBA" id="ARBA00014912"/>
    </source>
</evidence>
<evidence type="ECO:0000313" key="6">
    <source>
        <dbReference type="Proteomes" id="UP001310594"/>
    </source>
</evidence>
<dbReference type="GO" id="GO:0016538">
    <property type="term" value="F:cyclin-dependent protein serine/threonine kinase regulator activity"/>
    <property type="evidence" value="ECO:0007669"/>
    <property type="project" value="InterPro"/>
</dbReference>
<dbReference type="CDD" id="cd20546">
    <property type="entry name" value="CYCLIN_SpCG1C_ScCTK2-like_rpt2"/>
    <property type="match status" value="1"/>
</dbReference>
<keyword evidence="3" id="KW-0812">Transmembrane</keyword>
<evidence type="ECO:0000256" key="2">
    <source>
        <dbReference type="SAM" id="MobiDB-lite"/>
    </source>
</evidence>
<organism evidence="5 6">
    <name type="scientific">Elasticomyces elasticus</name>
    <dbReference type="NCBI Taxonomy" id="574655"/>
    <lineage>
        <taxon>Eukaryota</taxon>
        <taxon>Fungi</taxon>
        <taxon>Dikarya</taxon>
        <taxon>Ascomycota</taxon>
        <taxon>Pezizomycotina</taxon>
        <taxon>Dothideomycetes</taxon>
        <taxon>Dothideomycetidae</taxon>
        <taxon>Mycosphaerellales</taxon>
        <taxon>Teratosphaeriaceae</taxon>
        <taxon>Elasticomyces</taxon>
    </lineage>
</organism>
<feature type="region of interest" description="Disordered" evidence="2">
    <location>
        <begin position="428"/>
        <end position="486"/>
    </location>
</feature>
<accession>A0AAN7ZMZ9</accession>
<evidence type="ECO:0000256" key="3">
    <source>
        <dbReference type="SAM" id="Phobius"/>
    </source>
</evidence>
<dbReference type="Pfam" id="PF00134">
    <property type="entry name" value="Cyclin_N"/>
    <property type="match status" value="1"/>
</dbReference>
<feature type="region of interest" description="Disordered" evidence="2">
    <location>
        <begin position="608"/>
        <end position="635"/>
    </location>
</feature>
<feature type="transmembrane region" description="Helical" evidence="3">
    <location>
        <begin position="668"/>
        <end position="688"/>
    </location>
</feature>
<name>A0AAN7ZMZ9_9PEZI</name>